<dbReference type="STRING" id="933852.A0A0C2XIA8"/>
<dbReference type="InterPro" id="IPR011545">
    <property type="entry name" value="DEAD/DEAH_box_helicase_dom"/>
</dbReference>
<keyword evidence="5" id="KW-0067">ATP-binding</keyword>
<feature type="domain" description="Dicer dsRNA-binding fold" evidence="10">
    <location>
        <begin position="561"/>
        <end position="656"/>
    </location>
</feature>
<evidence type="ECO:0000259" key="10">
    <source>
        <dbReference type="PROSITE" id="PS51327"/>
    </source>
</evidence>
<feature type="domain" description="RNase III" evidence="7">
    <location>
        <begin position="933"/>
        <end position="1073"/>
    </location>
</feature>
<dbReference type="PROSITE" id="PS51327">
    <property type="entry name" value="DICER_DSRBF"/>
    <property type="match status" value="1"/>
</dbReference>
<dbReference type="SMART" id="SM00490">
    <property type="entry name" value="HELICc"/>
    <property type="match status" value="1"/>
</dbReference>
<dbReference type="OrthoDB" id="416741at2759"/>
<dbReference type="GO" id="GO:0005524">
    <property type="term" value="F:ATP binding"/>
    <property type="evidence" value="ECO:0007669"/>
    <property type="project" value="UniProtKB-KW"/>
</dbReference>
<dbReference type="SMART" id="SM00487">
    <property type="entry name" value="DEXDc"/>
    <property type="match status" value="1"/>
</dbReference>
<dbReference type="InterPro" id="IPR027417">
    <property type="entry name" value="P-loop_NTPase"/>
</dbReference>
<keyword evidence="2" id="KW-0547">Nucleotide-binding</keyword>
<sequence>MTTSVDSLVSRSYQEELAERARENNAILAMDTGTGKTMIAAMVIKWRLTEAILKRGKDQSLATKKVAIFLVPKVPLVEQQRSFLEKNMAYNIKGYTGAMGVDGWDRTAWQNEFAEADVLVMTSQIFLNILRHAHWTMQQVTIIVFDEIHNCRGRSSEAQIMSEHYHTIPAGSTRPKILGLTASPIFNVKQPVTALHQIQKLTDCTVYVVKKHSEDLAKFSFQAEDRIVDYNPTGTVFALYEPITLWKDLHNRKLLPNNLLFPNRDRDAPESQGYRALKNRFYSTVDALGPFGGDLFILVHMTTIIEAIKTELPSVLLHVEDRDKAKRKLVEDISAVLQHHQGRLATEGNVLPNEWLSPKLVKLKELLLEQEWENFRGIIFTHERQVATTLSLLIPRLGIPGIAAGPLVGHGQSICSEPTKVGMKGMSFRAQEHILDDFRSGALNMLVATSVAEEGLDFPQCSFVCRFDPPRTLPQYIQSRGRARLANSSFVIMLQEGPSIDRGRMEALRVGEVRVKHMYGRNMDRPEEDQADIDSGGEGDPVAEGRFVVESTGASLTPAGAISLLNNVCSLIPRDDHTPPLQPKYTIHPTFFTCEVRLPAALPIPRDSLIVRSAPFSNRTKKSAKRSAAFRAVIRLYELGVFDDYLLPLRRDQGDTAEDVDGKPPVDVSSIEPMMDVLVYDPWGNVWEPGAPMYLHTLRVDGRHGMGLVCANQLSQFQGQMMASRKQVHLEVLTGVPLTLKEEEKYRSLDLMDRYMKHGIRYAVTRKGLHKQLSVFLVPVDKSGLPDWDGMEHTLHTPASRDWRGMDTFDSPDLLISLVNESKVAKLVRIRRDLKASDCISASPSLTKLVASQAKFGAPDVPEEDPVLECRQLLQTTSTEFRDPARQKSGLLAKEELFLPQSLCQWVNFSPDILQWFMLLPPLTSFLTSVYRARAVQEMMGIPALDLNLTIDAFTLPSASSSFNNQRLETLGDAFLKVATSVHVFNKHIHKHEGQLSVLRQNSVCNRYLLGRGHVQNLEGYMNIEGNTQRTWRLITNASVQVDGKWLVKRVIPRRSVQDCMEALLGAAWISGGVAAGLEAGTRLDLCFGGTNVWWERYPLTEADPTLGSPFPGLEKALGYEFRDKALLIEALTHPSFSGAGASYQRLEFLGDGK</sequence>
<evidence type="ECO:0000313" key="12">
    <source>
        <dbReference type="Proteomes" id="UP000054097"/>
    </source>
</evidence>
<comment type="similarity">
    <text evidence="6">Belongs to the helicase family. Dicer subfamily.</text>
</comment>
<dbReference type="Pfam" id="PF00271">
    <property type="entry name" value="Helicase_C"/>
    <property type="match status" value="1"/>
</dbReference>
<dbReference type="CDD" id="cd18034">
    <property type="entry name" value="DEXHc_dicer"/>
    <property type="match status" value="1"/>
</dbReference>
<keyword evidence="4" id="KW-0347">Helicase</keyword>
<evidence type="ECO:0000256" key="1">
    <source>
        <dbReference type="ARBA" id="ARBA00022737"/>
    </source>
</evidence>
<dbReference type="Gene3D" id="1.10.1520.10">
    <property type="entry name" value="Ribonuclease III domain"/>
    <property type="match status" value="2"/>
</dbReference>
<evidence type="ECO:0000256" key="2">
    <source>
        <dbReference type="ARBA" id="ARBA00022741"/>
    </source>
</evidence>
<keyword evidence="3" id="KW-0378">Hydrolase</keyword>
<keyword evidence="1" id="KW-0677">Repeat</keyword>
<evidence type="ECO:0000259" key="8">
    <source>
        <dbReference type="PROSITE" id="PS51192"/>
    </source>
</evidence>
<dbReference type="GO" id="GO:0004386">
    <property type="term" value="F:helicase activity"/>
    <property type="evidence" value="ECO:0007669"/>
    <property type="project" value="UniProtKB-KW"/>
</dbReference>
<dbReference type="InterPro" id="IPR005034">
    <property type="entry name" value="Dicer_dimerisation"/>
</dbReference>
<dbReference type="Gene3D" id="3.30.160.380">
    <property type="entry name" value="Dicer dimerisation domain"/>
    <property type="match status" value="1"/>
</dbReference>
<evidence type="ECO:0008006" key="13">
    <source>
        <dbReference type="Google" id="ProtNLM"/>
    </source>
</evidence>
<name>A0A0C2XIA8_SERVB</name>
<accession>A0A0C2XIA8</accession>
<keyword evidence="6" id="KW-0694">RNA-binding</keyword>
<dbReference type="SUPFAM" id="SSF69065">
    <property type="entry name" value="RNase III domain-like"/>
    <property type="match status" value="2"/>
</dbReference>
<evidence type="ECO:0000256" key="6">
    <source>
        <dbReference type="PROSITE-ProRule" id="PRU00657"/>
    </source>
</evidence>
<dbReference type="CDD" id="cd00593">
    <property type="entry name" value="RIBOc"/>
    <property type="match status" value="1"/>
</dbReference>
<dbReference type="PROSITE" id="PS51194">
    <property type="entry name" value="HELICASE_CTER"/>
    <property type="match status" value="1"/>
</dbReference>
<evidence type="ECO:0000256" key="3">
    <source>
        <dbReference type="ARBA" id="ARBA00022801"/>
    </source>
</evidence>
<feature type="domain" description="Helicase C-terminal" evidence="9">
    <location>
        <begin position="362"/>
        <end position="531"/>
    </location>
</feature>
<protein>
    <recommendedName>
        <fullName evidence="13">Dicer-like protein 1</fullName>
    </recommendedName>
</protein>
<dbReference type="Pfam" id="PF00270">
    <property type="entry name" value="DEAD"/>
    <property type="match status" value="1"/>
</dbReference>
<dbReference type="InterPro" id="IPR038248">
    <property type="entry name" value="Dicer_dimer_sf"/>
</dbReference>
<dbReference type="Gene3D" id="3.40.50.300">
    <property type="entry name" value="P-loop containing nucleotide triphosphate hydrolases"/>
    <property type="match status" value="2"/>
</dbReference>
<dbReference type="EMBL" id="KN824291">
    <property type="protein sequence ID" value="KIM28822.1"/>
    <property type="molecule type" value="Genomic_DNA"/>
</dbReference>
<dbReference type="PROSITE" id="PS51192">
    <property type="entry name" value="HELICASE_ATP_BIND_1"/>
    <property type="match status" value="1"/>
</dbReference>
<dbReference type="GO" id="GO:0031047">
    <property type="term" value="P:regulatory ncRNA-mediated gene silencing"/>
    <property type="evidence" value="ECO:0007669"/>
    <property type="project" value="UniProtKB-ARBA"/>
</dbReference>
<feature type="domain" description="Helicase ATP-binding" evidence="8">
    <location>
        <begin position="17"/>
        <end position="202"/>
    </location>
</feature>
<feature type="domain" description="RNase III" evidence="7">
    <location>
        <begin position="1111"/>
        <end position="1154"/>
    </location>
</feature>
<dbReference type="AlphaFoldDB" id="A0A0C2XIA8"/>
<dbReference type="GO" id="GO:0003723">
    <property type="term" value="F:RNA binding"/>
    <property type="evidence" value="ECO:0007669"/>
    <property type="project" value="UniProtKB-UniRule"/>
</dbReference>
<keyword evidence="12" id="KW-1185">Reference proteome</keyword>
<reference evidence="12" key="2">
    <citation type="submission" date="2015-01" db="EMBL/GenBank/DDBJ databases">
        <title>Evolutionary Origins and Diversification of the Mycorrhizal Mutualists.</title>
        <authorList>
            <consortium name="DOE Joint Genome Institute"/>
            <consortium name="Mycorrhizal Genomics Consortium"/>
            <person name="Kohler A."/>
            <person name="Kuo A."/>
            <person name="Nagy L.G."/>
            <person name="Floudas D."/>
            <person name="Copeland A."/>
            <person name="Barry K.W."/>
            <person name="Cichocki N."/>
            <person name="Veneault-Fourrey C."/>
            <person name="LaButti K."/>
            <person name="Lindquist E.A."/>
            <person name="Lipzen A."/>
            <person name="Lundell T."/>
            <person name="Morin E."/>
            <person name="Murat C."/>
            <person name="Riley R."/>
            <person name="Ohm R."/>
            <person name="Sun H."/>
            <person name="Tunlid A."/>
            <person name="Henrissat B."/>
            <person name="Grigoriev I.V."/>
            <person name="Hibbett D.S."/>
            <person name="Martin F."/>
        </authorList>
    </citation>
    <scope>NUCLEOTIDE SEQUENCE [LARGE SCALE GENOMIC DNA]</scope>
    <source>
        <strain evidence="12">MAFF 305830</strain>
    </source>
</reference>
<dbReference type="InterPro" id="IPR001650">
    <property type="entry name" value="Helicase_C-like"/>
</dbReference>
<dbReference type="InterPro" id="IPR000999">
    <property type="entry name" value="RNase_III_dom"/>
</dbReference>
<dbReference type="SUPFAM" id="SSF52540">
    <property type="entry name" value="P-loop containing nucleoside triphosphate hydrolases"/>
    <property type="match status" value="1"/>
</dbReference>
<dbReference type="HOGENOM" id="CLU_000907_4_0_1"/>
<dbReference type="GO" id="GO:0006396">
    <property type="term" value="P:RNA processing"/>
    <property type="evidence" value="ECO:0007669"/>
    <property type="project" value="InterPro"/>
</dbReference>
<dbReference type="PROSITE" id="PS50142">
    <property type="entry name" value="RNASE_3_2"/>
    <property type="match status" value="2"/>
</dbReference>
<gene>
    <name evidence="11" type="ORF">M408DRAFT_133781</name>
</gene>
<dbReference type="Proteomes" id="UP000054097">
    <property type="component" value="Unassembled WGS sequence"/>
</dbReference>
<dbReference type="GO" id="GO:0004525">
    <property type="term" value="F:ribonuclease III activity"/>
    <property type="evidence" value="ECO:0007669"/>
    <property type="project" value="InterPro"/>
</dbReference>
<reference evidence="11 12" key="1">
    <citation type="submission" date="2014-04" db="EMBL/GenBank/DDBJ databases">
        <authorList>
            <consortium name="DOE Joint Genome Institute"/>
            <person name="Kuo A."/>
            <person name="Zuccaro A."/>
            <person name="Kohler A."/>
            <person name="Nagy L.G."/>
            <person name="Floudas D."/>
            <person name="Copeland A."/>
            <person name="Barry K.W."/>
            <person name="Cichocki N."/>
            <person name="Veneault-Fourrey C."/>
            <person name="LaButti K."/>
            <person name="Lindquist E.A."/>
            <person name="Lipzen A."/>
            <person name="Lundell T."/>
            <person name="Morin E."/>
            <person name="Murat C."/>
            <person name="Sun H."/>
            <person name="Tunlid A."/>
            <person name="Henrissat B."/>
            <person name="Grigoriev I.V."/>
            <person name="Hibbett D.S."/>
            <person name="Martin F."/>
            <person name="Nordberg H.P."/>
            <person name="Cantor M.N."/>
            <person name="Hua S.X."/>
        </authorList>
    </citation>
    <scope>NUCLEOTIDE SEQUENCE [LARGE SCALE GENOMIC DNA]</scope>
    <source>
        <strain evidence="11 12">MAFF 305830</strain>
    </source>
</reference>
<evidence type="ECO:0000256" key="5">
    <source>
        <dbReference type="ARBA" id="ARBA00022840"/>
    </source>
</evidence>
<dbReference type="PANTHER" id="PTHR14950:SF37">
    <property type="entry name" value="ENDORIBONUCLEASE DICER"/>
    <property type="match status" value="1"/>
</dbReference>
<evidence type="ECO:0000259" key="7">
    <source>
        <dbReference type="PROSITE" id="PS50142"/>
    </source>
</evidence>
<evidence type="ECO:0000313" key="11">
    <source>
        <dbReference type="EMBL" id="KIM28822.1"/>
    </source>
</evidence>
<evidence type="ECO:0000259" key="9">
    <source>
        <dbReference type="PROSITE" id="PS51194"/>
    </source>
</evidence>
<proteinExistence type="inferred from homology"/>
<evidence type="ECO:0000256" key="4">
    <source>
        <dbReference type="ARBA" id="ARBA00022806"/>
    </source>
</evidence>
<dbReference type="SMART" id="SM00535">
    <property type="entry name" value="RIBOc"/>
    <property type="match status" value="1"/>
</dbReference>
<dbReference type="InterPro" id="IPR036389">
    <property type="entry name" value="RNase_III_sf"/>
</dbReference>
<dbReference type="PANTHER" id="PTHR14950">
    <property type="entry name" value="DICER-RELATED"/>
    <property type="match status" value="1"/>
</dbReference>
<dbReference type="InterPro" id="IPR014001">
    <property type="entry name" value="Helicase_ATP-bd"/>
</dbReference>
<dbReference type="Pfam" id="PF03368">
    <property type="entry name" value="Dicer_dimer"/>
    <property type="match status" value="1"/>
</dbReference>
<dbReference type="Pfam" id="PF00636">
    <property type="entry name" value="Ribonuclease_3"/>
    <property type="match status" value="1"/>
</dbReference>
<organism evidence="11 12">
    <name type="scientific">Serendipita vermifera MAFF 305830</name>
    <dbReference type="NCBI Taxonomy" id="933852"/>
    <lineage>
        <taxon>Eukaryota</taxon>
        <taxon>Fungi</taxon>
        <taxon>Dikarya</taxon>
        <taxon>Basidiomycota</taxon>
        <taxon>Agaricomycotina</taxon>
        <taxon>Agaricomycetes</taxon>
        <taxon>Sebacinales</taxon>
        <taxon>Serendipitaceae</taxon>
        <taxon>Serendipita</taxon>
    </lineage>
</organism>